<evidence type="ECO:0000313" key="1">
    <source>
        <dbReference type="EMBL" id="PAV70014.1"/>
    </source>
</evidence>
<comment type="caution">
    <text evidence="1">The sequence shown here is derived from an EMBL/GenBank/DDBJ whole genome shotgun (WGS) entry which is preliminary data.</text>
</comment>
<dbReference type="AlphaFoldDB" id="A0A2A2K7V5"/>
<sequence length="318" mass="33237">MPVPSPSRLTSGLYPSHCVIGIYHRTQALVATMGGTVAASCRKPLIYATDRRRSATVDLIGGKDRPTRNNGSLAMKYWTALAGAAAGLVTMTGAAHAQSLPTTVEPLVPAQGTILDIQAEGRTTRVPDIATIRAGVVSQAPTAAAALLDNAQRMARVMAGLKRAGIAPRDIATSNVGLNPQYRYTDGQPPAITGYQATNTVSVRFRDVARAGTVLDTLVAEGANQIEGPNLSIDKPDAALDEARADAVKRARARADLYASAAGMRVVRVISIAEAGQNDGGSPVVPMMVRAMKADAATEIAPGEKDVTVTLSVRYLLQ</sequence>
<protein>
    <recommendedName>
        <fullName evidence="3">DUF541 domain-containing protein</fullName>
    </recommendedName>
</protein>
<reference evidence="1 2" key="1">
    <citation type="journal article" date="2017" name="Curr. Biol.">
        <title>Genome architecture and evolution of a unichromosomal asexual nematode.</title>
        <authorList>
            <person name="Fradin H."/>
            <person name="Zegar C."/>
            <person name="Gutwein M."/>
            <person name="Lucas J."/>
            <person name="Kovtun M."/>
            <person name="Corcoran D."/>
            <person name="Baugh L.R."/>
            <person name="Kiontke K."/>
            <person name="Gunsalus K."/>
            <person name="Fitch D.H."/>
            <person name="Piano F."/>
        </authorList>
    </citation>
    <scope>NUCLEOTIDE SEQUENCE [LARGE SCALE GENOMIC DNA]</scope>
    <source>
        <strain evidence="1">PF1309</strain>
    </source>
</reference>
<dbReference type="PANTHER" id="PTHR34387">
    <property type="entry name" value="SLR1258 PROTEIN"/>
    <property type="match status" value="1"/>
</dbReference>
<proteinExistence type="predicted"/>
<gene>
    <name evidence="1" type="ORF">WR25_03392</name>
</gene>
<organism evidence="1 2">
    <name type="scientific">Diploscapter pachys</name>
    <dbReference type="NCBI Taxonomy" id="2018661"/>
    <lineage>
        <taxon>Eukaryota</taxon>
        <taxon>Metazoa</taxon>
        <taxon>Ecdysozoa</taxon>
        <taxon>Nematoda</taxon>
        <taxon>Chromadorea</taxon>
        <taxon>Rhabditida</taxon>
        <taxon>Rhabditina</taxon>
        <taxon>Rhabditomorpha</taxon>
        <taxon>Rhabditoidea</taxon>
        <taxon>Rhabditidae</taxon>
        <taxon>Diploscapter</taxon>
    </lineage>
</organism>
<accession>A0A2A2K7V5</accession>
<dbReference type="OrthoDB" id="10527877at2759"/>
<dbReference type="GO" id="GO:0006974">
    <property type="term" value="P:DNA damage response"/>
    <property type="evidence" value="ECO:0007669"/>
    <property type="project" value="TreeGrafter"/>
</dbReference>
<dbReference type="InterPro" id="IPR007497">
    <property type="entry name" value="SIMPL/DUF541"/>
</dbReference>
<dbReference type="InterPro" id="IPR052022">
    <property type="entry name" value="26kDa_periplasmic_antigen"/>
</dbReference>
<evidence type="ECO:0008006" key="3">
    <source>
        <dbReference type="Google" id="ProtNLM"/>
    </source>
</evidence>
<dbReference type="Proteomes" id="UP000218231">
    <property type="component" value="Unassembled WGS sequence"/>
</dbReference>
<dbReference type="Pfam" id="PF04402">
    <property type="entry name" value="SIMPL"/>
    <property type="match status" value="1"/>
</dbReference>
<dbReference type="Gene3D" id="3.30.110.170">
    <property type="entry name" value="Protein of unknown function (DUF541), domain 1"/>
    <property type="match status" value="1"/>
</dbReference>
<dbReference type="EMBL" id="LIAE01009377">
    <property type="protein sequence ID" value="PAV70014.1"/>
    <property type="molecule type" value="Genomic_DNA"/>
</dbReference>
<dbReference type="PANTHER" id="PTHR34387:SF1">
    <property type="entry name" value="PERIPLASMIC IMMUNOGENIC PROTEIN"/>
    <property type="match status" value="1"/>
</dbReference>
<name>A0A2A2K7V5_9BILA</name>
<evidence type="ECO:0000313" key="2">
    <source>
        <dbReference type="Proteomes" id="UP000218231"/>
    </source>
</evidence>
<dbReference type="Gene3D" id="3.30.70.2970">
    <property type="entry name" value="Protein of unknown function (DUF541), domain 2"/>
    <property type="match status" value="1"/>
</dbReference>
<keyword evidence="2" id="KW-1185">Reference proteome</keyword>